<dbReference type="Proteomes" id="UP001207468">
    <property type="component" value="Unassembled WGS sequence"/>
</dbReference>
<evidence type="ECO:0000313" key="2">
    <source>
        <dbReference type="Proteomes" id="UP001207468"/>
    </source>
</evidence>
<dbReference type="EMBL" id="JAGFNK010000049">
    <property type="protein sequence ID" value="KAI9510084.1"/>
    <property type="molecule type" value="Genomic_DNA"/>
</dbReference>
<proteinExistence type="predicted"/>
<evidence type="ECO:0000313" key="1">
    <source>
        <dbReference type="EMBL" id="KAI9510084.1"/>
    </source>
</evidence>
<accession>A0ACC0UGA2</accession>
<reference evidence="1" key="1">
    <citation type="submission" date="2021-03" db="EMBL/GenBank/DDBJ databases">
        <title>Evolutionary priming and transition to the ectomycorrhizal habit in an iconic lineage of mushroom-forming fungi: is preadaptation a requirement?</title>
        <authorList>
            <consortium name="DOE Joint Genome Institute"/>
            <person name="Looney B.P."/>
            <person name="Miyauchi S."/>
            <person name="Morin E."/>
            <person name="Drula E."/>
            <person name="Courty P.E."/>
            <person name="Chicoki N."/>
            <person name="Fauchery L."/>
            <person name="Kohler A."/>
            <person name="Kuo A."/>
            <person name="LaButti K."/>
            <person name="Pangilinan J."/>
            <person name="Lipzen A."/>
            <person name="Riley R."/>
            <person name="Andreopoulos W."/>
            <person name="He G."/>
            <person name="Johnson J."/>
            <person name="Barry K.W."/>
            <person name="Grigoriev I.V."/>
            <person name="Nagy L."/>
            <person name="Hibbett D."/>
            <person name="Henrissat B."/>
            <person name="Matheny P.B."/>
            <person name="Labbe J."/>
            <person name="Martin A.F."/>
        </authorList>
    </citation>
    <scope>NUCLEOTIDE SEQUENCE</scope>
    <source>
        <strain evidence="1">BPL698</strain>
    </source>
</reference>
<gene>
    <name evidence="1" type="ORF">F5148DRAFT_1339376</name>
</gene>
<organism evidence="1 2">
    <name type="scientific">Russula earlei</name>
    <dbReference type="NCBI Taxonomy" id="71964"/>
    <lineage>
        <taxon>Eukaryota</taxon>
        <taxon>Fungi</taxon>
        <taxon>Dikarya</taxon>
        <taxon>Basidiomycota</taxon>
        <taxon>Agaricomycotina</taxon>
        <taxon>Agaricomycetes</taxon>
        <taxon>Russulales</taxon>
        <taxon>Russulaceae</taxon>
        <taxon>Russula</taxon>
    </lineage>
</organism>
<protein>
    <submittedName>
        <fullName evidence="1">Uncharacterized protein</fullName>
    </submittedName>
</protein>
<keyword evidence="2" id="KW-1185">Reference proteome</keyword>
<comment type="caution">
    <text evidence="1">The sequence shown here is derived from an EMBL/GenBank/DDBJ whole genome shotgun (WGS) entry which is preliminary data.</text>
</comment>
<name>A0ACC0UGA2_9AGAM</name>
<sequence>MSNPASLLPLLPLAIKNVHLINAERYISAVALAMLVYDYMLTFDDEVRYIWRRPVSSVKILYVILRYGVAVTQIVYFQAYAYVPKPSLNRPQLCVGAMLVVAIAGSMALVLANYIMLIRVYTLWDHRKRMLQTLHVAYFISVCSTIAFVAASIVQLLPHMVYDPFIFRMCLIAGRTPYWIGIWLSQALFDVFLFILTIFNAASRPRRANVKIITDLRRDGCLFYLGLFFGRFLNIALSIPSDKEYYLIAVPFVLSLTTVTVTRLVLRVERLLVTRGGSRDIRPTDWVFNSYELQTSY</sequence>